<dbReference type="GO" id="GO:0016887">
    <property type="term" value="F:ATP hydrolysis activity"/>
    <property type="evidence" value="ECO:0007669"/>
    <property type="project" value="RHEA"/>
</dbReference>
<dbReference type="Pfam" id="PF12705">
    <property type="entry name" value="PDDEXK_1"/>
    <property type="match status" value="1"/>
</dbReference>
<dbReference type="SUPFAM" id="SSF52980">
    <property type="entry name" value="Restriction endonuclease-like"/>
    <property type="match status" value="1"/>
</dbReference>
<dbReference type="RefSeq" id="WP_148808561.1">
    <property type="nucleotide sequence ID" value="NZ_CP042243.1"/>
</dbReference>
<dbReference type="OrthoDB" id="9810135at2"/>
<dbReference type="GO" id="GO:0005524">
    <property type="term" value="F:ATP binding"/>
    <property type="evidence" value="ECO:0007669"/>
    <property type="project" value="UniProtKB-UniRule"/>
</dbReference>
<evidence type="ECO:0000256" key="9">
    <source>
        <dbReference type="ARBA" id="ARBA00023204"/>
    </source>
</evidence>
<evidence type="ECO:0000256" key="14">
    <source>
        <dbReference type="PROSITE-ProRule" id="PRU00560"/>
    </source>
</evidence>
<dbReference type="CDD" id="cd17932">
    <property type="entry name" value="DEXQc_UvrD"/>
    <property type="match status" value="1"/>
</dbReference>
<dbReference type="EC" id="3.1.-.-" evidence="13"/>
<evidence type="ECO:0000313" key="19">
    <source>
        <dbReference type="Proteomes" id="UP000324646"/>
    </source>
</evidence>
<proteinExistence type="inferred from homology"/>
<dbReference type="InterPro" id="IPR000212">
    <property type="entry name" value="DNA_helicase_UvrD/REP"/>
</dbReference>
<dbReference type="GO" id="GO:0003690">
    <property type="term" value="F:double-stranded DNA binding"/>
    <property type="evidence" value="ECO:0007669"/>
    <property type="project" value="UniProtKB-UniRule"/>
</dbReference>
<dbReference type="Gene3D" id="1.10.274.50">
    <property type="match status" value="1"/>
</dbReference>
<keyword evidence="8 13" id="KW-0238">DNA-binding</keyword>
<evidence type="ECO:0000256" key="11">
    <source>
        <dbReference type="ARBA" id="ARBA00034617"/>
    </source>
</evidence>
<dbReference type="EC" id="5.6.2.4" evidence="13"/>
<dbReference type="Pfam" id="PF13361">
    <property type="entry name" value="UvrD_C"/>
    <property type="match status" value="1"/>
</dbReference>
<comment type="similarity">
    <text evidence="13">Belongs to the helicase family. AddA subfamily.</text>
</comment>
<keyword evidence="4 13" id="KW-0378">Hydrolase</keyword>
<evidence type="ECO:0000256" key="10">
    <source>
        <dbReference type="ARBA" id="ARBA00023235"/>
    </source>
</evidence>
<dbReference type="KEGG" id="crs:FQB35_03040"/>
<dbReference type="PROSITE" id="PS51217">
    <property type="entry name" value="UVRD_HELICASE_CTER"/>
    <property type="match status" value="1"/>
</dbReference>
<dbReference type="GO" id="GO:0043138">
    <property type="term" value="F:3'-5' DNA helicase activity"/>
    <property type="evidence" value="ECO:0007669"/>
    <property type="project" value="UniProtKB-UniRule"/>
</dbReference>
<evidence type="ECO:0000256" key="1">
    <source>
        <dbReference type="ARBA" id="ARBA00022722"/>
    </source>
</evidence>
<protein>
    <recommendedName>
        <fullName evidence="13">ATP-dependent helicase/nuclease subunit A</fullName>
        <ecNumber evidence="13">3.1.-.-</ecNumber>
        <ecNumber evidence="13">5.6.2.4</ecNumber>
    </recommendedName>
    <alternativeName>
        <fullName evidence="13">ATP-dependent helicase/nuclease AddA</fullName>
    </alternativeName>
    <alternativeName>
        <fullName evidence="13">DNA 3'-5' helicase AddA</fullName>
    </alternativeName>
</protein>
<dbReference type="HAMAP" id="MF_01451">
    <property type="entry name" value="AddA"/>
    <property type="match status" value="1"/>
</dbReference>
<feature type="domain" description="UvrD-like helicase ATP-binding" evidence="16">
    <location>
        <begin position="2"/>
        <end position="458"/>
    </location>
</feature>
<keyword evidence="6 13" id="KW-0269">Exonuclease</keyword>
<keyword evidence="2 13" id="KW-0547">Nucleotide-binding</keyword>
<feature type="domain" description="UvrD-like helicase C-terminal" evidence="17">
    <location>
        <begin position="485"/>
        <end position="772"/>
    </location>
</feature>
<feature type="binding site" evidence="14">
    <location>
        <begin position="23"/>
        <end position="30"/>
    </location>
    <ligand>
        <name>ATP</name>
        <dbReference type="ChEBI" id="CHEBI:30616"/>
    </ligand>
</feature>
<evidence type="ECO:0000256" key="7">
    <source>
        <dbReference type="ARBA" id="ARBA00022840"/>
    </source>
</evidence>
<dbReference type="GO" id="GO:0005829">
    <property type="term" value="C:cytosol"/>
    <property type="evidence" value="ECO:0007669"/>
    <property type="project" value="TreeGrafter"/>
</dbReference>
<dbReference type="PANTHER" id="PTHR11070:SF48">
    <property type="entry name" value="ATP-DEPENDENT HELICASE_NUCLEASE SUBUNIT A"/>
    <property type="match status" value="1"/>
</dbReference>
<dbReference type="Gene3D" id="3.40.50.300">
    <property type="entry name" value="P-loop containing nucleotide triphosphate hydrolases"/>
    <property type="match status" value="4"/>
</dbReference>
<dbReference type="FunFam" id="3.40.50.300:FF:001236">
    <property type="entry name" value="ATP-dependent helicase/nuclease subunit A"/>
    <property type="match status" value="1"/>
</dbReference>
<name>A0A5C0SDF5_CRATE</name>
<dbReference type="PANTHER" id="PTHR11070">
    <property type="entry name" value="UVRD / RECB / PCRA DNA HELICASE FAMILY MEMBER"/>
    <property type="match status" value="1"/>
</dbReference>
<evidence type="ECO:0000256" key="5">
    <source>
        <dbReference type="ARBA" id="ARBA00022806"/>
    </source>
</evidence>
<evidence type="ECO:0000256" key="6">
    <source>
        <dbReference type="ARBA" id="ARBA00022839"/>
    </source>
</evidence>
<keyword evidence="9 13" id="KW-0234">DNA repair</keyword>
<comment type="catalytic activity">
    <reaction evidence="11 13">
        <text>Couples ATP hydrolysis with the unwinding of duplex DNA by translocating in the 3'-5' direction.</text>
        <dbReference type="EC" id="5.6.2.4"/>
    </reaction>
</comment>
<keyword evidence="1 13" id="KW-0540">Nuclease</keyword>
<keyword evidence="19" id="KW-1185">Reference proteome</keyword>
<dbReference type="GO" id="GO:0000724">
    <property type="term" value="P:double-strand break repair via homologous recombination"/>
    <property type="evidence" value="ECO:0007669"/>
    <property type="project" value="UniProtKB-UniRule"/>
</dbReference>
<organism evidence="18 19">
    <name type="scientific">Crassaminicella thermophila</name>
    <dbReference type="NCBI Taxonomy" id="2599308"/>
    <lineage>
        <taxon>Bacteria</taxon>
        <taxon>Bacillati</taxon>
        <taxon>Bacillota</taxon>
        <taxon>Clostridia</taxon>
        <taxon>Eubacteriales</taxon>
        <taxon>Clostridiaceae</taxon>
        <taxon>Crassaminicella</taxon>
    </lineage>
</organism>
<dbReference type="Proteomes" id="UP000324646">
    <property type="component" value="Chromosome"/>
</dbReference>
<keyword evidence="7 13" id="KW-0067">ATP-binding</keyword>
<dbReference type="AlphaFoldDB" id="A0A5C0SDF5"/>
<sequence>MVMWTTDQKSAIDSRGSNLLVAAAAGSGKTAVLVERIIQMIIKDKIDIDRLLIVTFTNAAAGEMRERIGAAILEELEKKDENEEHLRRQMNLLNRASISTLHSFCIDVVKKYFHLIDIDPNFRIGDATETSIMKIEVIQELFEREYEKEEEGFIGLVERFGGNKEDTPLQELVLKLYEFIQSKPYPKKWLKDRVEDFCLDMDGFEKTKWYETIVKQIEISLAGAKEAFLAAKDLCLRPNGVAAYTEAILEDIRIIDELETSLKAGLTSFYYALENVSHKRLGRTKDVDEILKEEIKGLREQGKDIIKSIKEDILVKSPKDYIKDLNELYPYMKYLYNLVIDFESLYHEKKVEKGIVDFNDLEHYALAILENEQVGKEYQKRFEYIFVDEYQDSNIVQETILGFIKKEDNLFMVGDVKQSIYRFRLADPSLFIEKYETFKNDSNAINRRIDLSKNFRSREEVIDGVNFIFKNIMTKELGEIDYDESAYLYKGAENEPMDDLAIELNLIEKNAQEEMEEEFEEIEDMEVEARITAKRIKALLDNEIYDSKLKEYRNITYKDIVILLRTTKNWAQTFLEVFIEEGIPAYADVNTGYFEAIEVNIFMNLLKIIDNKRQDIPLLSVMRSPIGGFDTEELIKIRVQSSKKTYFEAIEEYIEQIDDPLALKCKNFLEKINKWKDSSRYIHLDDFIWNLLKETGYYDYAGAMPGGIQRQGNLRVLVDRARQFQNTSIKGLFNFIKFIDKLKDSSGDMGTAKTLGENDDVVRIMSIHKSKGLEFPVVIVAGMGKQFNLMDINSQVLFHKDLGIGPRYVDPNIRQYTDTIAKIAMKNKIKIESLSEEMRILYVALTRAKDKLILIGSIKDIEKSAKKWTKGMTPFYLSKGRCYLDWIGPVLMRHKDGENLREWANVLWNEDMLMKDNSKWNIKRIHKTDIQKEEIEKKINKLSYLKFLRDFDEKAIKKDYAFVAKRLDWSYPNKVATKIPSKLSVTDIKRISAKELDSMGMNIPSLIQKPNFMNENKQFAAAEKGTIIHFVMQHLDLNNIESKEAIKEQIEKMVEAELLKIEEADVVDISKILTFFESNIGKRICKAKNVFREVPFNFVKKACEVIPNLYDCEESLLIQGVIDCYFEQEDGLVLVDYKTDYIGFGRKEEIVKKYRIQVDLYKEALEKITNKKVKESYLYLFHLDEEVKL</sequence>
<dbReference type="InterPro" id="IPR014152">
    <property type="entry name" value="AddA"/>
</dbReference>
<dbReference type="InterPro" id="IPR027417">
    <property type="entry name" value="P-loop_NTPase"/>
</dbReference>
<evidence type="ECO:0000313" key="18">
    <source>
        <dbReference type="EMBL" id="QEK11428.1"/>
    </source>
</evidence>
<dbReference type="InterPro" id="IPR038726">
    <property type="entry name" value="PDDEXK_AddAB-type"/>
</dbReference>
<dbReference type="PROSITE" id="PS51198">
    <property type="entry name" value="UVRD_HELICASE_ATP_BIND"/>
    <property type="match status" value="1"/>
</dbReference>
<feature type="coiled-coil region" evidence="15">
    <location>
        <begin position="497"/>
        <end position="542"/>
    </location>
</feature>
<evidence type="ECO:0000256" key="4">
    <source>
        <dbReference type="ARBA" id="ARBA00022801"/>
    </source>
</evidence>
<gene>
    <name evidence="13 18" type="primary">addA</name>
    <name evidence="18" type="ORF">FQB35_03040</name>
</gene>
<evidence type="ECO:0000259" key="16">
    <source>
        <dbReference type="PROSITE" id="PS51198"/>
    </source>
</evidence>
<evidence type="ECO:0000256" key="2">
    <source>
        <dbReference type="ARBA" id="ARBA00022741"/>
    </source>
</evidence>
<dbReference type="InterPro" id="IPR014017">
    <property type="entry name" value="DNA_helicase_UvrD-like_C"/>
</dbReference>
<comment type="catalytic activity">
    <reaction evidence="12 13">
        <text>ATP + H2O = ADP + phosphate + H(+)</text>
        <dbReference type="Rhea" id="RHEA:13065"/>
        <dbReference type="ChEBI" id="CHEBI:15377"/>
        <dbReference type="ChEBI" id="CHEBI:15378"/>
        <dbReference type="ChEBI" id="CHEBI:30616"/>
        <dbReference type="ChEBI" id="CHEBI:43474"/>
        <dbReference type="ChEBI" id="CHEBI:456216"/>
        <dbReference type="EC" id="5.6.2.4"/>
    </reaction>
</comment>
<dbReference type="EMBL" id="CP042243">
    <property type="protein sequence ID" value="QEK11428.1"/>
    <property type="molecule type" value="Genomic_DNA"/>
</dbReference>
<dbReference type="InterPro" id="IPR014016">
    <property type="entry name" value="UvrD-like_ATP-bd"/>
</dbReference>
<dbReference type="InterPro" id="IPR011604">
    <property type="entry name" value="PDDEXK-like_dom_sf"/>
</dbReference>
<keyword evidence="3 13" id="KW-0227">DNA damage</keyword>
<reference evidence="18 19" key="1">
    <citation type="submission" date="2019-07" db="EMBL/GenBank/DDBJ databases">
        <title>Complete genome of Crassaminicella thermophila SY095.</title>
        <authorList>
            <person name="Li X."/>
        </authorList>
    </citation>
    <scope>NUCLEOTIDE SEQUENCE [LARGE SCALE GENOMIC DNA]</scope>
    <source>
        <strain evidence="18 19">SY095</strain>
    </source>
</reference>
<evidence type="ECO:0000256" key="13">
    <source>
        <dbReference type="HAMAP-Rule" id="MF_01451"/>
    </source>
</evidence>
<dbReference type="InterPro" id="IPR011335">
    <property type="entry name" value="Restrct_endonuc-II-like"/>
</dbReference>
<evidence type="ECO:0000256" key="12">
    <source>
        <dbReference type="ARBA" id="ARBA00048988"/>
    </source>
</evidence>
<evidence type="ECO:0000256" key="3">
    <source>
        <dbReference type="ARBA" id="ARBA00022763"/>
    </source>
</evidence>
<dbReference type="GO" id="GO:0033202">
    <property type="term" value="C:DNA helicase complex"/>
    <property type="evidence" value="ECO:0007669"/>
    <property type="project" value="TreeGrafter"/>
</dbReference>
<evidence type="ECO:0000256" key="15">
    <source>
        <dbReference type="SAM" id="Coils"/>
    </source>
</evidence>
<dbReference type="Gene3D" id="3.90.320.10">
    <property type="match status" value="1"/>
</dbReference>
<keyword evidence="5 13" id="KW-0347">Helicase</keyword>
<evidence type="ECO:0000256" key="8">
    <source>
        <dbReference type="ARBA" id="ARBA00023125"/>
    </source>
</evidence>
<dbReference type="Pfam" id="PF00580">
    <property type="entry name" value="UvrD-helicase"/>
    <property type="match status" value="1"/>
</dbReference>
<comment type="cofactor">
    <cofactor evidence="13">
        <name>Mg(2+)</name>
        <dbReference type="ChEBI" id="CHEBI:18420"/>
    </cofactor>
</comment>
<dbReference type="SUPFAM" id="SSF52540">
    <property type="entry name" value="P-loop containing nucleoside triphosphate hydrolases"/>
    <property type="match status" value="1"/>
</dbReference>
<comment type="subunit">
    <text evidence="13">Heterodimer of AddA and AddB/RexB.</text>
</comment>
<evidence type="ECO:0000259" key="17">
    <source>
        <dbReference type="PROSITE" id="PS51217"/>
    </source>
</evidence>
<accession>A0A5C0SDF5</accession>
<keyword evidence="10 13" id="KW-0413">Isomerase</keyword>
<dbReference type="NCBIfam" id="TIGR02785">
    <property type="entry name" value="addA_Gpos"/>
    <property type="match status" value="1"/>
</dbReference>
<dbReference type="GO" id="GO:0008408">
    <property type="term" value="F:3'-5' exonuclease activity"/>
    <property type="evidence" value="ECO:0007669"/>
    <property type="project" value="UniProtKB-UniRule"/>
</dbReference>
<comment type="function">
    <text evidence="13">The heterodimer acts as both an ATP-dependent DNA helicase and an ATP-dependent, dual-direction single-stranded exonuclease. Recognizes the chi site generating a DNA molecule suitable for the initiation of homologous recombination. The AddA nuclease domain is required for chi fragment generation; this subunit has the helicase and 3' -&gt; 5' nuclease activities.</text>
</comment>
<keyword evidence="15" id="KW-0175">Coiled coil</keyword>